<proteinExistence type="predicted"/>
<dbReference type="Proteomes" id="UP000831701">
    <property type="component" value="Chromosome 10"/>
</dbReference>
<comment type="caution">
    <text evidence="1">The sequence shown here is derived from an EMBL/GenBank/DDBJ whole genome shotgun (WGS) entry which is preliminary data.</text>
</comment>
<keyword evidence="2" id="KW-1185">Reference proteome</keyword>
<dbReference type="EMBL" id="CM041540">
    <property type="protein sequence ID" value="KAI3366542.1"/>
    <property type="molecule type" value="Genomic_DNA"/>
</dbReference>
<gene>
    <name evidence="1" type="ORF">L3Q82_000675</name>
</gene>
<protein>
    <submittedName>
        <fullName evidence="1">Uncharacterized protein</fullName>
    </submittedName>
</protein>
<name>A0ACB8WFC1_9TELE</name>
<sequence length="319" mass="35343">MCWEEPRNETAPTPSSNLLTTRTVIGLITGDNETAYREEAGCQGCEPCSLKGLSDVQALANQWPAASANVTFSLARLSSLGTPGRVVHRPLAARSSLSAHLDRHPASPEFPACKLLDRCSSYPPAWVCFQRLSPSLLDDILIYSRILSEHQLHVRQVLQRLLENHLFVKKEKCEFHASQISFLGFMLKVGQVQADPEKVKAVTEWPTPTSHKLLQHFLGFANFYRRFIKNYSQVAASLTALTSPSCLFIWSEMNQALSCLKTLFTTAPVLIQPNLALKLVEEVDTLDVGVSTVLSQRQGPDSQLHPCACDIQTPKCLNS</sequence>
<accession>A0ACB8WFC1</accession>
<evidence type="ECO:0000313" key="2">
    <source>
        <dbReference type="Proteomes" id="UP000831701"/>
    </source>
</evidence>
<evidence type="ECO:0000313" key="1">
    <source>
        <dbReference type="EMBL" id="KAI3366542.1"/>
    </source>
</evidence>
<reference evidence="1" key="1">
    <citation type="submission" date="2022-04" db="EMBL/GenBank/DDBJ databases">
        <title>Jade perch genome.</title>
        <authorList>
            <person name="Chao B."/>
        </authorList>
    </citation>
    <scope>NUCLEOTIDE SEQUENCE</scope>
    <source>
        <strain evidence="1">CB-2022</strain>
    </source>
</reference>
<organism evidence="1 2">
    <name type="scientific">Scortum barcoo</name>
    <name type="common">barcoo grunter</name>
    <dbReference type="NCBI Taxonomy" id="214431"/>
    <lineage>
        <taxon>Eukaryota</taxon>
        <taxon>Metazoa</taxon>
        <taxon>Chordata</taxon>
        <taxon>Craniata</taxon>
        <taxon>Vertebrata</taxon>
        <taxon>Euteleostomi</taxon>
        <taxon>Actinopterygii</taxon>
        <taxon>Neopterygii</taxon>
        <taxon>Teleostei</taxon>
        <taxon>Neoteleostei</taxon>
        <taxon>Acanthomorphata</taxon>
        <taxon>Eupercaria</taxon>
        <taxon>Centrarchiformes</taxon>
        <taxon>Terapontoidei</taxon>
        <taxon>Terapontidae</taxon>
        <taxon>Scortum</taxon>
    </lineage>
</organism>